<dbReference type="EMBL" id="WNLA01000032">
    <property type="protein sequence ID" value="MTW05876.1"/>
    <property type="molecule type" value="Genomic_DNA"/>
</dbReference>
<sequence length="85" mass="9302">MNPKYALNLSLFVKDDGPTITKHQLNRLIDHLPDDADIYLFTKLDCVTRAMQISAEVGTTVLSFSLTGDVIEEPHGVSLMARAAG</sequence>
<comment type="caution">
    <text evidence="1">The sequence shown here is derived from an EMBL/GenBank/DDBJ whole genome shotgun (WGS) entry which is preliminary data.</text>
</comment>
<dbReference type="RefSeq" id="WP_155442219.1">
    <property type="nucleotide sequence ID" value="NZ_WNLA01000032.1"/>
</dbReference>
<protein>
    <submittedName>
        <fullName evidence="1">Uncharacterized protein</fullName>
    </submittedName>
</protein>
<gene>
    <name evidence="1" type="ORF">GM668_27740</name>
</gene>
<keyword evidence="2" id="KW-1185">Reference proteome</keyword>
<name>A0A6L6Q8X2_9BURK</name>
<accession>A0A6L6Q8X2</accession>
<proteinExistence type="predicted"/>
<dbReference type="AlphaFoldDB" id="A0A6L6Q8X2"/>
<evidence type="ECO:0000313" key="1">
    <source>
        <dbReference type="EMBL" id="MTW05876.1"/>
    </source>
</evidence>
<reference evidence="1 2" key="1">
    <citation type="submission" date="2019-11" db="EMBL/GenBank/DDBJ databases">
        <title>Type strains purchased from KCTC, JCM and DSMZ.</title>
        <authorList>
            <person name="Lu H."/>
        </authorList>
    </citation>
    <scope>NUCLEOTIDE SEQUENCE [LARGE SCALE GENOMIC DNA]</scope>
    <source>
        <strain evidence="1 2">KCTC 42409</strain>
    </source>
</reference>
<evidence type="ECO:0000313" key="2">
    <source>
        <dbReference type="Proteomes" id="UP000484015"/>
    </source>
</evidence>
<organism evidence="1 2">
    <name type="scientific">Pseudoduganella ginsengisoli</name>
    <dbReference type="NCBI Taxonomy" id="1462440"/>
    <lineage>
        <taxon>Bacteria</taxon>
        <taxon>Pseudomonadati</taxon>
        <taxon>Pseudomonadota</taxon>
        <taxon>Betaproteobacteria</taxon>
        <taxon>Burkholderiales</taxon>
        <taxon>Oxalobacteraceae</taxon>
        <taxon>Telluria group</taxon>
        <taxon>Pseudoduganella</taxon>
    </lineage>
</organism>
<dbReference type="Proteomes" id="UP000484015">
    <property type="component" value="Unassembled WGS sequence"/>
</dbReference>